<keyword evidence="2" id="KW-0255">Endonuclease</keyword>
<dbReference type="SMART" id="SM00507">
    <property type="entry name" value="HNHc"/>
    <property type="match status" value="1"/>
</dbReference>
<accession>A0ABS3QY68</accession>
<evidence type="ECO:0000313" key="2">
    <source>
        <dbReference type="EMBL" id="MBO2438934.1"/>
    </source>
</evidence>
<protein>
    <submittedName>
        <fullName evidence="2">HNH endonuclease</fullName>
    </submittedName>
</protein>
<keyword evidence="2" id="KW-0540">Nuclease</keyword>
<reference evidence="2 3" key="1">
    <citation type="submission" date="2021-03" db="EMBL/GenBank/DDBJ databases">
        <authorList>
            <person name="Kanchanasin P."/>
            <person name="Saeng-In P."/>
            <person name="Phongsopitanun W."/>
            <person name="Yuki M."/>
            <person name="Kudo T."/>
            <person name="Ohkuma M."/>
            <person name="Tanasupawat S."/>
        </authorList>
    </citation>
    <scope>NUCLEOTIDE SEQUENCE [LARGE SCALE GENOMIC DNA]</scope>
    <source>
        <strain evidence="2 3">L46</strain>
    </source>
</reference>
<dbReference type="Proteomes" id="UP000666915">
    <property type="component" value="Unassembled WGS sequence"/>
</dbReference>
<sequence length="250" mass="28231">MASDEIEKTSNPNWVWDEIVLVCDVVADNNWKDSNPPDPRVLELSELLQRLPFHSPAVRGRAFRSPSSVGHKMADIATSHRNYKGKPKKGGRLAGEVLQAFLDDPERMKSAAKLIRTGIESGTLLNLSPVEDFDDYEVSVPEGRLLLRRHLVRERNRKLRSQKVAQARKTHGEVACEVCGFDFERTYGPDGADYIECHHVVPLHASGETRTKLADLALLCANCHRMIHHRTPWRTPAELGKLVLKYAQQK</sequence>
<keyword evidence="3" id="KW-1185">Reference proteome</keyword>
<evidence type="ECO:0000313" key="3">
    <source>
        <dbReference type="Proteomes" id="UP000666915"/>
    </source>
</evidence>
<keyword evidence="2" id="KW-0378">Hydrolase</keyword>
<dbReference type="Gene3D" id="1.10.30.50">
    <property type="match status" value="1"/>
</dbReference>
<dbReference type="InterPro" id="IPR003615">
    <property type="entry name" value="HNH_nuc"/>
</dbReference>
<dbReference type="GO" id="GO:0004519">
    <property type="term" value="F:endonuclease activity"/>
    <property type="evidence" value="ECO:0007669"/>
    <property type="project" value="UniProtKB-KW"/>
</dbReference>
<organism evidence="2 3">
    <name type="scientific">Actinomadura nitritigenes</name>
    <dbReference type="NCBI Taxonomy" id="134602"/>
    <lineage>
        <taxon>Bacteria</taxon>
        <taxon>Bacillati</taxon>
        <taxon>Actinomycetota</taxon>
        <taxon>Actinomycetes</taxon>
        <taxon>Streptosporangiales</taxon>
        <taxon>Thermomonosporaceae</taxon>
        <taxon>Actinomadura</taxon>
    </lineage>
</organism>
<dbReference type="EMBL" id="JAGEOK010000009">
    <property type="protein sequence ID" value="MBO2438934.1"/>
    <property type="molecule type" value="Genomic_DNA"/>
</dbReference>
<gene>
    <name evidence="2" type="ORF">J4557_15540</name>
</gene>
<dbReference type="RefSeq" id="WP_208267241.1">
    <property type="nucleotide sequence ID" value="NZ_BAAAGM010000031.1"/>
</dbReference>
<dbReference type="InterPro" id="IPR002711">
    <property type="entry name" value="HNH"/>
</dbReference>
<evidence type="ECO:0000259" key="1">
    <source>
        <dbReference type="SMART" id="SM00507"/>
    </source>
</evidence>
<comment type="caution">
    <text evidence="2">The sequence shown here is derived from an EMBL/GenBank/DDBJ whole genome shotgun (WGS) entry which is preliminary data.</text>
</comment>
<proteinExistence type="predicted"/>
<dbReference type="CDD" id="cd00085">
    <property type="entry name" value="HNHc"/>
    <property type="match status" value="1"/>
</dbReference>
<name>A0ABS3QY68_9ACTN</name>
<dbReference type="Pfam" id="PF01844">
    <property type="entry name" value="HNH"/>
    <property type="match status" value="1"/>
</dbReference>
<feature type="domain" description="HNH nuclease" evidence="1">
    <location>
        <begin position="163"/>
        <end position="225"/>
    </location>
</feature>